<keyword evidence="3" id="KW-0067">ATP-binding</keyword>
<dbReference type="PANTHER" id="PTHR45626">
    <property type="entry name" value="TRANSCRIPTION TERMINATION FACTOR 2-RELATED"/>
    <property type="match status" value="1"/>
</dbReference>
<dbReference type="InterPro" id="IPR027417">
    <property type="entry name" value="P-loop_NTPase"/>
</dbReference>
<name>A0AAN6WK50_9PEZI</name>
<organism evidence="4 5">
    <name type="scientific">Podospora australis</name>
    <dbReference type="NCBI Taxonomy" id="1536484"/>
    <lineage>
        <taxon>Eukaryota</taxon>
        <taxon>Fungi</taxon>
        <taxon>Dikarya</taxon>
        <taxon>Ascomycota</taxon>
        <taxon>Pezizomycotina</taxon>
        <taxon>Sordariomycetes</taxon>
        <taxon>Sordariomycetidae</taxon>
        <taxon>Sordariales</taxon>
        <taxon>Podosporaceae</taxon>
        <taxon>Podospora</taxon>
    </lineage>
</organism>
<reference evidence="4" key="1">
    <citation type="journal article" date="2023" name="Mol. Phylogenet. Evol.">
        <title>Genome-scale phylogeny and comparative genomics of the fungal order Sordariales.</title>
        <authorList>
            <person name="Hensen N."/>
            <person name="Bonometti L."/>
            <person name="Westerberg I."/>
            <person name="Brannstrom I.O."/>
            <person name="Guillou S."/>
            <person name="Cros-Aarteil S."/>
            <person name="Calhoun S."/>
            <person name="Haridas S."/>
            <person name="Kuo A."/>
            <person name="Mondo S."/>
            <person name="Pangilinan J."/>
            <person name="Riley R."/>
            <person name="LaButti K."/>
            <person name="Andreopoulos B."/>
            <person name="Lipzen A."/>
            <person name="Chen C."/>
            <person name="Yan M."/>
            <person name="Daum C."/>
            <person name="Ng V."/>
            <person name="Clum A."/>
            <person name="Steindorff A."/>
            <person name="Ohm R.A."/>
            <person name="Martin F."/>
            <person name="Silar P."/>
            <person name="Natvig D.O."/>
            <person name="Lalanne C."/>
            <person name="Gautier V."/>
            <person name="Ament-Velasquez S.L."/>
            <person name="Kruys A."/>
            <person name="Hutchinson M.I."/>
            <person name="Powell A.J."/>
            <person name="Barry K."/>
            <person name="Miller A.N."/>
            <person name="Grigoriev I.V."/>
            <person name="Debuchy R."/>
            <person name="Gladieux P."/>
            <person name="Hiltunen Thoren M."/>
            <person name="Johannesson H."/>
        </authorList>
    </citation>
    <scope>NUCLEOTIDE SEQUENCE</scope>
    <source>
        <strain evidence="4">PSN309</strain>
    </source>
</reference>
<comment type="caution">
    <text evidence="4">The sequence shown here is derived from an EMBL/GenBank/DDBJ whole genome shotgun (WGS) entry which is preliminary data.</text>
</comment>
<dbReference type="EMBL" id="MU864541">
    <property type="protein sequence ID" value="KAK4183544.1"/>
    <property type="molecule type" value="Genomic_DNA"/>
</dbReference>
<dbReference type="InterPro" id="IPR050628">
    <property type="entry name" value="SNF2_RAD54_helicase_TF"/>
</dbReference>
<proteinExistence type="predicted"/>
<evidence type="ECO:0000256" key="3">
    <source>
        <dbReference type="ARBA" id="ARBA00022840"/>
    </source>
</evidence>
<feature type="non-terminal residue" evidence="4">
    <location>
        <position position="1"/>
    </location>
</feature>
<evidence type="ECO:0000256" key="2">
    <source>
        <dbReference type="ARBA" id="ARBA00022801"/>
    </source>
</evidence>
<protein>
    <recommendedName>
        <fullName evidence="6">Helicase C-terminal domain-containing protein</fullName>
    </recommendedName>
</protein>
<dbReference type="InterPro" id="IPR049730">
    <property type="entry name" value="SNF2/RAD54-like_C"/>
</dbReference>
<evidence type="ECO:0000313" key="5">
    <source>
        <dbReference type="Proteomes" id="UP001302126"/>
    </source>
</evidence>
<accession>A0AAN6WK50</accession>
<dbReference type="AlphaFoldDB" id="A0AAN6WK50"/>
<dbReference type="GO" id="GO:0005524">
    <property type="term" value="F:ATP binding"/>
    <property type="evidence" value="ECO:0007669"/>
    <property type="project" value="UniProtKB-KW"/>
</dbReference>
<evidence type="ECO:0008006" key="6">
    <source>
        <dbReference type="Google" id="ProtNLM"/>
    </source>
</evidence>
<sequence>LNLTAATRVHLLEPQWNPFVEKQAIGRAVRLGQQREVCVVRYIVPTSIESVGSPFPSCQFNV</sequence>
<evidence type="ECO:0000313" key="4">
    <source>
        <dbReference type="EMBL" id="KAK4183544.1"/>
    </source>
</evidence>
<gene>
    <name evidence="4" type="ORF">QBC35DRAFT_393651</name>
</gene>
<dbReference type="Proteomes" id="UP001302126">
    <property type="component" value="Unassembled WGS sequence"/>
</dbReference>
<dbReference type="CDD" id="cd18793">
    <property type="entry name" value="SF2_C_SNF"/>
    <property type="match status" value="1"/>
</dbReference>
<dbReference type="GO" id="GO:0016787">
    <property type="term" value="F:hydrolase activity"/>
    <property type="evidence" value="ECO:0007669"/>
    <property type="project" value="UniProtKB-KW"/>
</dbReference>
<keyword evidence="2" id="KW-0378">Hydrolase</keyword>
<keyword evidence="5" id="KW-1185">Reference proteome</keyword>
<reference evidence="4" key="2">
    <citation type="submission" date="2023-05" db="EMBL/GenBank/DDBJ databases">
        <authorList>
            <consortium name="Lawrence Berkeley National Laboratory"/>
            <person name="Steindorff A."/>
            <person name="Hensen N."/>
            <person name="Bonometti L."/>
            <person name="Westerberg I."/>
            <person name="Brannstrom I.O."/>
            <person name="Guillou S."/>
            <person name="Cros-Aarteil S."/>
            <person name="Calhoun S."/>
            <person name="Haridas S."/>
            <person name="Kuo A."/>
            <person name="Mondo S."/>
            <person name="Pangilinan J."/>
            <person name="Riley R."/>
            <person name="Labutti K."/>
            <person name="Andreopoulos B."/>
            <person name="Lipzen A."/>
            <person name="Chen C."/>
            <person name="Yanf M."/>
            <person name="Daum C."/>
            <person name="Ng V."/>
            <person name="Clum A."/>
            <person name="Ohm R."/>
            <person name="Martin F."/>
            <person name="Silar P."/>
            <person name="Natvig D."/>
            <person name="Lalanne C."/>
            <person name="Gautier V."/>
            <person name="Ament-Velasquez S.L."/>
            <person name="Kruys A."/>
            <person name="Hutchinson M.I."/>
            <person name="Powell A.J."/>
            <person name="Barry K."/>
            <person name="Miller A.N."/>
            <person name="Grigoriev I.V."/>
            <person name="Debuchy R."/>
            <person name="Gladieux P."/>
            <person name="Thoren M.H."/>
            <person name="Johannesson H."/>
        </authorList>
    </citation>
    <scope>NUCLEOTIDE SEQUENCE</scope>
    <source>
        <strain evidence="4">PSN309</strain>
    </source>
</reference>
<dbReference type="GO" id="GO:0006281">
    <property type="term" value="P:DNA repair"/>
    <property type="evidence" value="ECO:0007669"/>
    <property type="project" value="TreeGrafter"/>
</dbReference>
<dbReference type="Gene3D" id="3.40.50.300">
    <property type="entry name" value="P-loop containing nucleotide triphosphate hydrolases"/>
    <property type="match status" value="1"/>
</dbReference>
<evidence type="ECO:0000256" key="1">
    <source>
        <dbReference type="ARBA" id="ARBA00022741"/>
    </source>
</evidence>
<dbReference type="GO" id="GO:0008094">
    <property type="term" value="F:ATP-dependent activity, acting on DNA"/>
    <property type="evidence" value="ECO:0007669"/>
    <property type="project" value="TreeGrafter"/>
</dbReference>
<keyword evidence="1" id="KW-0547">Nucleotide-binding</keyword>
<dbReference type="GO" id="GO:0005634">
    <property type="term" value="C:nucleus"/>
    <property type="evidence" value="ECO:0007669"/>
    <property type="project" value="TreeGrafter"/>
</dbReference>
<dbReference type="SUPFAM" id="SSF52540">
    <property type="entry name" value="P-loop containing nucleoside triphosphate hydrolases"/>
    <property type="match status" value="1"/>
</dbReference>